<comment type="caution">
    <text evidence="1">The sequence shown here is derived from an EMBL/GenBank/DDBJ whole genome shotgun (WGS) entry which is preliminary data.</text>
</comment>
<keyword evidence="2" id="KW-1185">Reference proteome</keyword>
<organism evidence="1 2">
    <name type="scientific">Dioscorea alata</name>
    <name type="common">Purple yam</name>
    <dbReference type="NCBI Taxonomy" id="55571"/>
    <lineage>
        <taxon>Eukaryota</taxon>
        <taxon>Viridiplantae</taxon>
        <taxon>Streptophyta</taxon>
        <taxon>Embryophyta</taxon>
        <taxon>Tracheophyta</taxon>
        <taxon>Spermatophyta</taxon>
        <taxon>Magnoliopsida</taxon>
        <taxon>Liliopsida</taxon>
        <taxon>Dioscoreales</taxon>
        <taxon>Dioscoreaceae</taxon>
        <taxon>Dioscorea</taxon>
    </lineage>
</organism>
<proteinExistence type="predicted"/>
<dbReference type="EMBL" id="CM037026">
    <property type="protein sequence ID" value="KAH7659426.1"/>
    <property type="molecule type" value="Genomic_DNA"/>
</dbReference>
<evidence type="ECO:0000313" key="1">
    <source>
        <dbReference type="EMBL" id="KAH7659426.1"/>
    </source>
</evidence>
<evidence type="ECO:0000313" key="2">
    <source>
        <dbReference type="Proteomes" id="UP000827976"/>
    </source>
</evidence>
<accession>A0ACB7UGM8</accession>
<reference evidence="2" key="1">
    <citation type="journal article" date="2022" name="Nat. Commun.">
        <title>Chromosome evolution and the genetic basis of agronomically important traits in greater yam.</title>
        <authorList>
            <person name="Bredeson J.V."/>
            <person name="Lyons J.B."/>
            <person name="Oniyinde I.O."/>
            <person name="Okereke N.R."/>
            <person name="Kolade O."/>
            <person name="Nnabue I."/>
            <person name="Nwadili C.O."/>
            <person name="Hribova E."/>
            <person name="Parker M."/>
            <person name="Nwogha J."/>
            <person name="Shu S."/>
            <person name="Carlson J."/>
            <person name="Kariba R."/>
            <person name="Muthemba S."/>
            <person name="Knop K."/>
            <person name="Barton G.J."/>
            <person name="Sherwood A.V."/>
            <person name="Lopez-Montes A."/>
            <person name="Asiedu R."/>
            <person name="Jamnadass R."/>
            <person name="Muchugi A."/>
            <person name="Goodstein D."/>
            <person name="Egesi C.N."/>
            <person name="Featherston J."/>
            <person name="Asfaw A."/>
            <person name="Simpson G.G."/>
            <person name="Dolezel J."/>
            <person name="Hendre P.S."/>
            <person name="Van Deynze A."/>
            <person name="Kumar P.L."/>
            <person name="Obidiegwu J.E."/>
            <person name="Bhattacharjee R."/>
            <person name="Rokhsar D.S."/>
        </authorList>
    </citation>
    <scope>NUCLEOTIDE SEQUENCE [LARGE SCALE GENOMIC DNA]</scope>
    <source>
        <strain evidence="2">cv. TDa95/00328</strain>
    </source>
</reference>
<name>A0ACB7UGM8_DIOAL</name>
<gene>
    <name evidence="1" type="ORF">IHE45_16G030500</name>
</gene>
<protein>
    <submittedName>
        <fullName evidence="1">Zinc finger RING/FYVE/PHD-type protein</fullName>
    </submittedName>
</protein>
<dbReference type="Proteomes" id="UP000827976">
    <property type="component" value="Chromosome 16"/>
</dbReference>
<sequence length="152" mass="17143">MESINTVCCMCGDVGFQDKLFQCMRCHYRSQHSYCSNYYDDIQSATSSVCDWCLSEQRNACATNTSKTTTTTHLMISKKQQAHHDHKDVGRSEYSSMDKIKQTSDREEVANRQGKSTTTGASSSKPSGRRHAVNAHTLRKIHVDLQEKNVEG</sequence>